<dbReference type="OrthoDB" id="6499973at2759"/>
<dbReference type="Pfam" id="PF00892">
    <property type="entry name" value="EamA"/>
    <property type="match status" value="1"/>
</dbReference>
<comment type="function">
    <text evidence="9">May play a role in intracellular calcium sensing and homeostasis. May act as a negative regulator of plasma membrane calcium-transporting ATPases preventing calcium efflux from the cell.</text>
</comment>
<evidence type="ECO:0000256" key="4">
    <source>
        <dbReference type="ARBA" id="ARBA00022692"/>
    </source>
</evidence>
<feature type="transmembrane region" description="Helical" evidence="14">
    <location>
        <begin position="56"/>
        <end position="73"/>
    </location>
</feature>
<keyword evidence="7 14" id="KW-1133">Transmembrane helix</keyword>
<evidence type="ECO:0000256" key="3">
    <source>
        <dbReference type="ARBA" id="ARBA00022475"/>
    </source>
</evidence>
<dbReference type="PROSITE" id="PS51257">
    <property type="entry name" value="PROKAR_LIPOPROTEIN"/>
    <property type="match status" value="1"/>
</dbReference>
<feature type="transmembrane region" description="Helical" evidence="14">
    <location>
        <begin position="321"/>
        <end position="339"/>
    </location>
</feature>
<organism evidence="16 17">
    <name type="scientific">Stylophora pistillata</name>
    <name type="common">Smooth cauliflower coral</name>
    <dbReference type="NCBI Taxonomy" id="50429"/>
    <lineage>
        <taxon>Eukaryota</taxon>
        <taxon>Metazoa</taxon>
        <taxon>Cnidaria</taxon>
        <taxon>Anthozoa</taxon>
        <taxon>Hexacorallia</taxon>
        <taxon>Scleractinia</taxon>
        <taxon>Astrocoeniina</taxon>
        <taxon>Pocilloporidae</taxon>
        <taxon>Stylophora</taxon>
    </lineage>
</organism>
<accession>A0A2B4RWW4</accession>
<dbReference type="PANTHER" id="PTHR22911">
    <property type="entry name" value="ACYL-MALONYL CONDENSING ENZYME-RELATED"/>
    <property type="match status" value="1"/>
</dbReference>
<dbReference type="InterPro" id="IPR000620">
    <property type="entry name" value="EamA_dom"/>
</dbReference>
<dbReference type="GO" id="GO:0005886">
    <property type="term" value="C:plasma membrane"/>
    <property type="evidence" value="ECO:0007669"/>
    <property type="project" value="UniProtKB-SubCell"/>
</dbReference>
<dbReference type="Proteomes" id="UP000225706">
    <property type="component" value="Unassembled WGS sequence"/>
</dbReference>
<feature type="transmembrane region" description="Helical" evidence="14">
    <location>
        <begin position="85"/>
        <end position="105"/>
    </location>
</feature>
<feature type="transmembrane region" description="Helical" evidence="14">
    <location>
        <begin position="139"/>
        <end position="158"/>
    </location>
</feature>
<dbReference type="InterPro" id="IPR037185">
    <property type="entry name" value="EmrE-like"/>
</dbReference>
<dbReference type="AlphaFoldDB" id="A0A2B4RWW4"/>
<dbReference type="STRING" id="50429.A0A2B4RWW4"/>
<keyword evidence="5" id="KW-0677">Repeat</keyword>
<evidence type="ECO:0000256" key="9">
    <source>
        <dbReference type="ARBA" id="ARBA00059734"/>
    </source>
</evidence>
<dbReference type="PANTHER" id="PTHR22911:SF6">
    <property type="entry name" value="SOLUTE CARRIER FAMILY 35 MEMBER G1"/>
    <property type="match status" value="1"/>
</dbReference>
<evidence type="ECO:0000256" key="1">
    <source>
        <dbReference type="ARBA" id="ARBA00004477"/>
    </source>
</evidence>
<feature type="transmembrane region" description="Helical" evidence="14">
    <location>
        <begin position="111"/>
        <end position="132"/>
    </location>
</feature>
<feature type="domain" description="EamA" evidence="15">
    <location>
        <begin position="25"/>
        <end position="156"/>
    </location>
</feature>
<evidence type="ECO:0000256" key="12">
    <source>
        <dbReference type="ARBA" id="ARBA00074441"/>
    </source>
</evidence>
<evidence type="ECO:0000256" key="10">
    <source>
        <dbReference type="ARBA" id="ARBA00061618"/>
    </source>
</evidence>
<evidence type="ECO:0000256" key="14">
    <source>
        <dbReference type="SAM" id="Phobius"/>
    </source>
</evidence>
<dbReference type="SUPFAM" id="SSF103481">
    <property type="entry name" value="Multidrug resistance efflux transporter EmrE"/>
    <property type="match status" value="1"/>
</dbReference>
<comment type="caution">
    <text evidence="16">The sequence shown here is derived from an EMBL/GenBank/DDBJ whole genome shotgun (WGS) entry which is preliminary data.</text>
</comment>
<evidence type="ECO:0000259" key="15">
    <source>
        <dbReference type="Pfam" id="PF00892"/>
    </source>
</evidence>
<feature type="transmembrane region" description="Helical" evidence="14">
    <location>
        <begin position="21"/>
        <end position="44"/>
    </location>
</feature>
<evidence type="ECO:0000256" key="11">
    <source>
        <dbReference type="ARBA" id="ARBA00064541"/>
    </source>
</evidence>
<comment type="subunit">
    <text evidence="11">Interacts with STIM1; stimulated by depletion of intracellular calcium. Interacts with ORAI1. Interacts with the plasma membrane calcium-transporting ATPases ATP2B1 and ATP2B4. Interacts with ATP1A1, ATP2A2, KPNB1 and XPO1.</text>
</comment>
<name>A0A2B4RWW4_STYPI</name>
<keyword evidence="17" id="KW-1185">Reference proteome</keyword>
<keyword evidence="6" id="KW-0256">Endoplasmic reticulum</keyword>
<comment type="similarity">
    <text evidence="10">Belongs to the TMEM20 family.</text>
</comment>
<feature type="transmembrane region" description="Helical" evidence="14">
    <location>
        <begin position="178"/>
        <end position="198"/>
    </location>
</feature>
<reference evidence="17" key="1">
    <citation type="journal article" date="2017" name="bioRxiv">
        <title>Comparative analysis of the genomes of Stylophora pistillata and Acropora digitifera provides evidence for extensive differences between species of corals.</title>
        <authorList>
            <person name="Voolstra C.R."/>
            <person name="Li Y."/>
            <person name="Liew Y.J."/>
            <person name="Baumgarten S."/>
            <person name="Zoccola D."/>
            <person name="Flot J.-F."/>
            <person name="Tambutte S."/>
            <person name="Allemand D."/>
            <person name="Aranda M."/>
        </authorList>
    </citation>
    <scope>NUCLEOTIDE SEQUENCE [LARGE SCALE GENOMIC DNA]</scope>
</reference>
<evidence type="ECO:0000256" key="13">
    <source>
        <dbReference type="ARBA" id="ARBA00082789"/>
    </source>
</evidence>
<comment type="subcellular location">
    <subcellularLocation>
        <location evidence="2">Cell membrane</location>
        <topology evidence="2">Multi-pass membrane protein</topology>
    </subcellularLocation>
    <subcellularLocation>
        <location evidence="1">Endoplasmic reticulum membrane</location>
        <topology evidence="1">Multi-pass membrane protein</topology>
    </subcellularLocation>
</comment>
<keyword evidence="3" id="KW-1003">Cell membrane</keyword>
<dbReference type="FunFam" id="1.10.3730.20:FF:000026">
    <property type="entry name" value="Solute carrier family 35, member G1"/>
    <property type="match status" value="1"/>
</dbReference>
<feature type="transmembrane region" description="Helical" evidence="14">
    <location>
        <begin position="210"/>
        <end position="230"/>
    </location>
</feature>
<gene>
    <name evidence="16" type="primary">SLC35G1</name>
    <name evidence="16" type="ORF">AWC38_SpisGene14809</name>
</gene>
<evidence type="ECO:0000256" key="2">
    <source>
        <dbReference type="ARBA" id="ARBA00004651"/>
    </source>
</evidence>
<protein>
    <recommendedName>
        <fullName evidence="12">Solute carrier family 35 member G1</fullName>
    </recommendedName>
    <alternativeName>
        <fullName evidence="13">Transmembrane protein 20</fullName>
    </alternativeName>
</protein>
<evidence type="ECO:0000313" key="17">
    <source>
        <dbReference type="Proteomes" id="UP000225706"/>
    </source>
</evidence>
<keyword evidence="8 14" id="KW-0472">Membrane</keyword>
<sequence length="381" mass="41594">MSRPKKKKAEEKENTEDSSPLQRTLGVIFAMASCVFFAFSSLFVKLLREIPPQEVVFFRSLVQVIFVLPPLIYSEVPVFGDTKHLPFLCVRGVAGTLALCCQFYAFQHMPLADATVIVFSSPIFTGVLAHFLLGEAWGLFDALATFLCFIGVVLIARPTFLFARQTEPANKESDFEQITASLVALSGAILTSIALIAIRKLKGVNFLVPVFYVGLSSVVLTTGAILAAGSFQSVICGHSHEWFLFGLGMCGLGRFKFTLRMADQTNTSLLTTFGKEGWGGQALLTKSLQLEKAGVVALVRTLDIALAFLLQLLFLDYAANIYSIAGAALVLGCNVLVILKRGGCLPTKEVEESDRRLLEEKQSLMGTVKKQLPGKFLPKSY</sequence>
<dbReference type="EMBL" id="LSMT01000306">
    <property type="protein sequence ID" value="PFX20712.1"/>
    <property type="molecule type" value="Genomic_DNA"/>
</dbReference>
<proteinExistence type="inferred from homology"/>
<evidence type="ECO:0000256" key="6">
    <source>
        <dbReference type="ARBA" id="ARBA00022824"/>
    </source>
</evidence>
<keyword evidence="4 14" id="KW-0812">Transmembrane</keyword>
<evidence type="ECO:0000256" key="8">
    <source>
        <dbReference type="ARBA" id="ARBA00023136"/>
    </source>
</evidence>
<dbReference type="GO" id="GO:0005789">
    <property type="term" value="C:endoplasmic reticulum membrane"/>
    <property type="evidence" value="ECO:0007669"/>
    <property type="project" value="UniProtKB-SubCell"/>
</dbReference>
<evidence type="ECO:0000256" key="7">
    <source>
        <dbReference type="ARBA" id="ARBA00022989"/>
    </source>
</evidence>
<evidence type="ECO:0000256" key="5">
    <source>
        <dbReference type="ARBA" id="ARBA00022737"/>
    </source>
</evidence>
<evidence type="ECO:0000313" key="16">
    <source>
        <dbReference type="EMBL" id="PFX20712.1"/>
    </source>
</evidence>